<dbReference type="GO" id="GO:0005524">
    <property type="term" value="F:ATP binding"/>
    <property type="evidence" value="ECO:0007669"/>
    <property type="project" value="UniProtKB-UniRule"/>
</dbReference>
<dbReference type="AlphaFoldDB" id="A0A090Y528"/>
<dbReference type="RefSeq" id="WP_051985618.1">
    <property type="nucleotide sequence ID" value="NZ_JAKOBR010000034.1"/>
</dbReference>
<dbReference type="InterPro" id="IPR027417">
    <property type="entry name" value="P-loop_NTPase"/>
</dbReference>
<dbReference type="Gene3D" id="1.10.10.10">
    <property type="entry name" value="Winged helix-like DNA-binding domain superfamily/Winged helix DNA-binding domain"/>
    <property type="match status" value="1"/>
</dbReference>
<keyword evidence="6" id="KW-0472">Membrane</keyword>
<sequence>MSGKQEGDRSESFAQFVTKIAGPAMIISGALIYFHAAPELEPLAWQVMKYAFWVWLLFAAIPFVFQNLWRKRSGSDGGNPKWKWLLAGAVFVHEFLSARKIKRQETLNPGKLPGGNAVGSAGPIAPLAPAPTVPQANPSANQTVAVASRESGEIAGLPEIYDLLPHNPRPVPSAAVTADMAGEAIQRALEMTNFTVEEKPEILAIESGPTLQKISFTLPPKVQLSKLVQRKDDLANHLGHSRGFDVDSSPFPSSAAFVIPHKERAFVYVRDVAYELHRFAKSANLPVVFGKTMVGEPILVDLARLPHLLVAGATGSGKSVFINGLIGSLLLERSPKQVRLVMIDPKRVEFAAYHGSPHLLLPVVTDPKRASITLQKVVVEMEKRYDHFAEVGVRNIEQYNQNHENQLPYHVVFIDEYADLMLVARDTVEDTVQRITQMGRAAGIHLILGTQRPSVEVVTGTIKSNLPSRVAFRLPSPHDFRTVMDGSGPHLLGAGDGICVLNDGSQQRFQSAAITGDDNESVKFIRKMGEYWEQHSCSTGQPWTEEESDERIEDEDVDDSDDMQQLSGKSVHFEPDPSEPNPPAVVEASKVPEGSNGDGAIYQAALRYAQQNQGVSPNHLKVFLGIDYLKAAHLVDRMFQEGLIGEMDFGRGFRPWLKSETKETEEELLRRMKYHICKTQTARVGELQMIFSIRREKVVQLMTKLCDEGVLNPPTSSKIGYTIAWDIEQISEFLEQHAELEMNTSCL</sequence>
<dbReference type="InterPro" id="IPR003593">
    <property type="entry name" value="AAA+_ATPase"/>
</dbReference>
<evidence type="ECO:0000256" key="3">
    <source>
        <dbReference type="ARBA" id="ARBA00022840"/>
    </source>
</evidence>
<dbReference type="GO" id="GO:0003677">
    <property type="term" value="F:DNA binding"/>
    <property type="evidence" value="ECO:0007669"/>
    <property type="project" value="InterPro"/>
</dbReference>
<evidence type="ECO:0000313" key="8">
    <source>
        <dbReference type="EMBL" id="KFM92942.1"/>
    </source>
</evidence>
<gene>
    <name evidence="8" type="ORF">DJ90_2945</name>
</gene>
<dbReference type="STRING" id="44252.DJ90_2945"/>
<keyword evidence="1 4" id="KW-0547">Nucleotide-binding</keyword>
<dbReference type="GeneID" id="77008633"/>
<dbReference type="SMART" id="SM00382">
    <property type="entry name" value="AAA"/>
    <property type="match status" value="1"/>
</dbReference>
<keyword evidence="9" id="KW-1185">Reference proteome</keyword>
<keyword evidence="6" id="KW-0812">Transmembrane</keyword>
<dbReference type="Pfam" id="PF01580">
    <property type="entry name" value="FtsK_SpoIIIE"/>
    <property type="match status" value="1"/>
</dbReference>
<evidence type="ECO:0000256" key="4">
    <source>
        <dbReference type="PROSITE-ProRule" id="PRU00289"/>
    </source>
</evidence>
<feature type="region of interest" description="Disordered" evidence="5">
    <location>
        <begin position="535"/>
        <end position="594"/>
    </location>
</feature>
<feature type="transmembrane region" description="Helical" evidence="6">
    <location>
        <begin position="20"/>
        <end position="38"/>
    </location>
</feature>
<accession>A0A090Y528</accession>
<dbReference type="OrthoDB" id="9807790at2"/>
<keyword evidence="2" id="KW-0159">Chromosome partition</keyword>
<evidence type="ECO:0000256" key="5">
    <source>
        <dbReference type="SAM" id="MobiDB-lite"/>
    </source>
</evidence>
<proteinExistence type="predicted"/>
<evidence type="ECO:0000256" key="2">
    <source>
        <dbReference type="ARBA" id="ARBA00022829"/>
    </source>
</evidence>
<evidence type="ECO:0000256" key="6">
    <source>
        <dbReference type="SAM" id="Phobius"/>
    </source>
</evidence>
<dbReference type="PANTHER" id="PTHR22683:SF1">
    <property type="entry name" value="TYPE VII SECRETION SYSTEM PROTEIN ESSC"/>
    <property type="match status" value="1"/>
</dbReference>
<reference evidence="8 9" key="1">
    <citation type="submission" date="2014-04" db="EMBL/GenBank/DDBJ databases">
        <authorList>
            <person name="Bishop-Lilly K.A."/>
            <person name="Broomall S.M."/>
            <person name="Chain P.S."/>
            <person name="Chertkov O."/>
            <person name="Coyne S.R."/>
            <person name="Daligault H.E."/>
            <person name="Davenport K.W."/>
            <person name="Erkkila T."/>
            <person name="Frey K.G."/>
            <person name="Gibbons H.S."/>
            <person name="Gu W."/>
            <person name="Jaissle J."/>
            <person name="Johnson S.L."/>
            <person name="Koroleva G.I."/>
            <person name="Ladner J.T."/>
            <person name="Lo C.-C."/>
            <person name="Minogue T.D."/>
            <person name="Munk C."/>
            <person name="Palacios G.F."/>
            <person name="Redden C.L."/>
            <person name="Rosenzweig C.N."/>
            <person name="Scholz M.B."/>
            <person name="Teshima H."/>
            <person name="Xu Y."/>
        </authorList>
    </citation>
    <scope>NUCLEOTIDE SEQUENCE [LARGE SCALE GENOMIC DNA]</scope>
    <source>
        <strain evidence="8 9">8244</strain>
    </source>
</reference>
<name>A0A090Y528_PAEMA</name>
<protein>
    <submittedName>
        <fullName evidence="8">FtsK/SpoIIIE family protein</fullName>
    </submittedName>
</protein>
<dbReference type="CDD" id="cd01127">
    <property type="entry name" value="TrwB_TraG_TraD_VirD4"/>
    <property type="match status" value="1"/>
</dbReference>
<dbReference type="InterPro" id="IPR018541">
    <property type="entry name" value="Ftsk_gamma"/>
</dbReference>
<dbReference type="SUPFAM" id="SSF52540">
    <property type="entry name" value="P-loop containing nucleoside triphosphate hydrolases"/>
    <property type="match status" value="1"/>
</dbReference>
<evidence type="ECO:0000259" key="7">
    <source>
        <dbReference type="PROSITE" id="PS50901"/>
    </source>
</evidence>
<dbReference type="PANTHER" id="PTHR22683">
    <property type="entry name" value="SPORULATION PROTEIN RELATED"/>
    <property type="match status" value="1"/>
</dbReference>
<evidence type="ECO:0000256" key="1">
    <source>
        <dbReference type="ARBA" id="ARBA00022741"/>
    </source>
</evidence>
<keyword evidence="6" id="KW-1133">Transmembrane helix</keyword>
<organism evidence="8 9">
    <name type="scientific">Paenibacillus macerans</name>
    <name type="common">Bacillus macerans</name>
    <dbReference type="NCBI Taxonomy" id="44252"/>
    <lineage>
        <taxon>Bacteria</taxon>
        <taxon>Bacillati</taxon>
        <taxon>Bacillota</taxon>
        <taxon>Bacilli</taxon>
        <taxon>Bacillales</taxon>
        <taxon>Paenibacillaceae</taxon>
        <taxon>Paenibacillus</taxon>
    </lineage>
</organism>
<feature type="compositionally biased region" description="Acidic residues" evidence="5">
    <location>
        <begin position="544"/>
        <end position="562"/>
    </location>
</feature>
<feature type="domain" description="FtsK" evidence="7">
    <location>
        <begin position="295"/>
        <end position="481"/>
    </location>
</feature>
<dbReference type="Gene3D" id="3.40.50.300">
    <property type="entry name" value="P-loop containing nucleotide triphosphate hydrolases"/>
    <property type="match status" value="1"/>
</dbReference>
<dbReference type="Proteomes" id="UP000029278">
    <property type="component" value="Unassembled WGS sequence"/>
</dbReference>
<keyword evidence="3 4" id="KW-0067">ATP-binding</keyword>
<dbReference type="PROSITE" id="PS50901">
    <property type="entry name" value="FTSK"/>
    <property type="match status" value="1"/>
</dbReference>
<dbReference type="GO" id="GO:0007059">
    <property type="term" value="P:chromosome segregation"/>
    <property type="evidence" value="ECO:0007669"/>
    <property type="project" value="UniProtKB-KW"/>
</dbReference>
<evidence type="ECO:0000313" key="9">
    <source>
        <dbReference type="Proteomes" id="UP000029278"/>
    </source>
</evidence>
<dbReference type="EMBL" id="JMQA01000053">
    <property type="protein sequence ID" value="KFM92942.1"/>
    <property type="molecule type" value="Genomic_DNA"/>
</dbReference>
<dbReference type="SMART" id="SM00843">
    <property type="entry name" value="Ftsk_gamma"/>
    <property type="match status" value="1"/>
</dbReference>
<dbReference type="InterPro" id="IPR036388">
    <property type="entry name" value="WH-like_DNA-bd_sf"/>
</dbReference>
<comment type="caution">
    <text evidence="8">The sequence shown here is derived from an EMBL/GenBank/DDBJ whole genome shotgun (WGS) entry which is preliminary data.</text>
</comment>
<dbReference type="HOGENOM" id="CLU_372080_0_0_9"/>
<dbReference type="PATRIC" id="fig|44252.3.peg.6250"/>
<feature type="transmembrane region" description="Helical" evidence="6">
    <location>
        <begin position="50"/>
        <end position="69"/>
    </location>
</feature>
<dbReference type="InterPro" id="IPR050206">
    <property type="entry name" value="FtsK/SpoIIIE/SftA"/>
</dbReference>
<dbReference type="InterPro" id="IPR002543">
    <property type="entry name" value="FtsK_dom"/>
</dbReference>
<feature type="binding site" evidence="4">
    <location>
        <begin position="312"/>
        <end position="319"/>
    </location>
    <ligand>
        <name>ATP</name>
        <dbReference type="ChEBI" id="CHEBI:30616"/>
    </ligand>
</feature>